<evidence type="ECO:0000313" key="12">
    <source>
        <dbReference type="Proteomes" id="UP000054845"/>
    </source>
</evidence>
<dbReference type="GO" id="GO:0005829">
    <property type="term" value="C:cytosol"/>
    <property type="evidence" value="ECO:0007669"/>
    <property type="project" value="UniProtKB-SubCell"/>
</dbReference>
<name>A0A0N7L929_9BASI</name>
<dbReference type="SUPFAM" id="SSF100950">
    <property type="entry name" value="NagB/RpiA/CoA transferase-like"/>
    <property type="match status" value="1"/>
</dbReference>
<feature type="compositionally biased region" description="Low complexity" evidence="10">
    <location>
        <begin position="37"/>
        <end position="62"/>
    </location>
</feature>
<comment type="subunit">
    <text evidence="8">Component of the translation initiation factor 2B (eIF2B) complex which is a heterodecamer of two sets of five different subunits: alpha, beta, gamma, delta and epsilon. Subunits alpha, beta and delta comprise a regulatory subcomplex and subunits epsilon and gamma comprise a catalytic subcomplex. Within the complex, the hexameric regulatory complex resides at the center, with the two heterodimeric catalytic subcomplexes bound on opposite sides.</text>
</comment>
<dbReference type="PANTHER" id="PTHR10233:SF14">
    <property type="entry name" value="TRANSLATION INITIATION FACTOR EIF-2B SUBUNIT DELTA"/>
    <property type="match status" value="1"/>
</dbReference>
<accession>A0A0N7L929</accession>
<dbReference type="EMBL" id="CCYA01000181">
    <property type="protein sequence ID" value="CEH12634.1"/>
    <property type="molecule type" value="Genomic_DNA"/>
</dbReference>
<dbReference type="Pfam" id="PF01008">
    <property type="entry name" value="IF-2B"/>
    <property type="match status" value="1"/>
</dbReference>
<evidence type="ECO:0000256" key="7">
    <source>
        <dbReference type="ARBA" id="ARBA00044356"/>
    </source>
</evidence>
<reference evidence="11 12" key="1">
    <citation type="submission" date="2014-09" db="EMBL/GenBank/DDBJ databases">
        <authorList>
            <person name="Magalhaes I.L.F."/>
            <person name="Oliveira U."/>
            <person name="Santos F.R."/>
            <person name="Vidigal T.H.D.A."/>
            <person name="Brescovit A.D."/>
            <person name="Santos A.J."/>
        </authorList>
    </citation>
    <scope>NUCLEOTIDE SEQUENCE [LARGE SCALE GENOMIC DNA]</scope>
</reference>
<dbReference type="InterPro" id="IPR000649">
    <property type="entry name" value="IF-2B-related"/>
</dbReference>
<feature type="compositionally biased region" description="Basic and acidic residues" evidence="10">
    <location>
        <begin position="7"/>
        <end position="34"/>
    </location>
</feature>
<feature type="region of interest" description="Disordered" evidence="10">
    <location>
        <begin position="1"/>
        <end position="95"/>
    </location>
</feature>
<feature type="compositionally biased region" description="Basic and acidic residues" evidence="10">
    <location>
        <begin position="76"/>
        <end position="90"/>
    </location>
</feature>
<keyword evidence="5" id="KW-0648">Protein biosynthesis</keyword>
<organism evidence="11 12">
    <name type="scientific">Ceraceosorus bombacis</name>
    <dbReference type="NCBI Taxonomy" id="401625"/>
    <lineage>
        <taxon>Eukaryota</taxon>
        <taxon>Fungi</taxon>
        <taxon>Dikarya</taxon>
        <taxon>Basidiomycota</taxon>
        <taxon>Ustilaginomycotina</taxon>
        <taxon>Exobasidiomycetes</taxon>
        <taxon>Ceraceosorales</taxon>
        <taxon>Ceraceosoraceae</taxon>
        <taxon>Ceraceosorus</taxon>
    </lineage>
</organism>
<dbReference type="Gene3D" id="3.40.50.10470">
    <property type="entry name" value="Translation initiation factor eif-2b, domain 2"/>
    <property type="match status" value="1"/>
</dbReference>
<evidence type="ECO:0000256" key="8">
    <source>
        <dbReference type="ARBA" id="ARBA00046432"/>
    </source>
</evidence>
<sequence>MSQPGEAEVKDAATKAADREAAKEAKKLAKEAKFAKKSAAAASSHAASSSSSSPSSSAAAAAHQAPPGAPIASSEDSSREKRDGVYEEPSRLFSNVADRHPRSHDAFLASKIGSTHAPLHPSIIRLSFLISTFNLMGASARTIGVLGAFKDVVRDYRTPKGAVLSRDLIGKLAPQINALVHARPLGQGVAHAIRYLKYEVSLLDPSLAQEQAKQHIISRIDHFIRDRIILASTVIQNVIYQKLRAAGEVVLTYGRSSVVEASLISASSRGKSFRVIVVDSGPLYEGRRTLASLLEAGIQCEYALLNSLPGVIGDASLAILGTASLLADGSLYARAGTASVALIAHAKGVPSIVACETFKFSERVQLDALVGNEAGDPLNLLSFDSAAANPRLRPTDLQAPNLGVKSLLYDLTPARYITAVASEVGLNGPESVGVILRDYKSTPWN</sequence>
<evidence type="ECO:0000256" key="5">
    <source>
        <dbReference type="ARBA" id="ARBA00022917"/>
    </source>
</evidence>
<evidence type="ECO:0000256" key="10">
    <source>
        <dbReference type="SAM" id="MobiDB-lite"/>
    </source>
</evidence>
<keyword evidence="3" id="KW-0963">Cytoplasm</keyword>
<dbReference type="AlphaFoldDB" id="A0A0N7L929"/>
<keyword evidence="4 11" id="KW-0396">Initiation factor</keyword>
<evidence type="ECO:0000256" key="4">
    <source>
        <dbReference type="ARBA" id="ARBA00022540"/>
    </source>
</evidence>
<dbReference type="OrthoDB" id="10254737at2759"/>
<protein>
    <recommendedName>
        <fullName evidence="6">Translation initiation factor eIF2B subunit delta</fullName>
    </recommendedName>
    <alternativeName>
        <fullName evidence="7">eIF2B GDP-GTP exchange factor subunit delta</fullName>
    </alternativeName>
</protein>
<evidence type="ECO:0000256" key="1">
    <source>
        <dbReference type="ARBA" id="ARBA00004514"/>
    </source>
</evidence>
<proteinExistence type="inferred from homology"/>
<evidence type="ECO:0000313" key="11">
    <source>
        <dbReference type="EMBL" id="CEH12634.1"/>
    </source>
</evidence>
<dbReference type="GO" id="GO:0003743">
    <property type="term" value="F:translation initiation factor activity"/>
    <property type="evidence" value="ECO:0007669"/>
    <property type="project" value="UniProtKB-KW"/>
</dbReference>
<evidence type="ECO:0000256" key="2">
    <source>
        <dbReference type="ARBA" id="ARBA00007251"/>
    </source>
</evidence>
<dbReference type="InterPro" id="IPR037171">
    <property type="entry name" value="NagB/RpiA_transferase-like"/>
</dbReference>
<keyword evidence="12" id="KW-1185">Reference proteome</keyword>
<evidence type="ECO:0000256" key="3">
    <source>
        <dbReference type="ARBA" id="ARBA00022490"/>
    </source>
</evidence>
<evidence type="ECO:0000256" key="6">
    <source>
        <dbReference type="ARBA" id="ARBA00044147"/>
    </source>
</evidence>
<comment type="similarity">
    <text evidence="2 9">Belongs to the eIF-2B alpha/beta/delta subunits family.</text>
</comment>
<dbReference type="Proteomes" id="UP000054845">
    <property type="component" value="Unassembled WGS sequence"/>
</dbReference>
<dbReference type="STRING" id="401625.A0A0N7L929"/>
<dbReference type="InterPro" id="IPR042529">
    <property type="entry name" value="IF_2B-like_C"/>
</dbReference>
<comment type="subcellular location">
    <subcellularLocation>
        <location evidence="1">Cytoplasm</location>
        <location evidence="1">Cytosol</location>
    </subcellularLocation>
</comment>
<evidence type="ECO:0000256" key="9">
    <source>
        <dbReference type="RuleBase" id="RU003814"/>
    </source>
</evidence>
<dbReference type="PANTHER" id="PTHR10233">
    <property type="entry name" value="TRANSLATION INITIATION FACTOR EIF-2B"/>
    <property type="match status" value="1"/>
</dbReference>